<proteinExistence type="predicted"/>
<name>A0A0A9BZD3_ARUDO</name>
<dbReference type="AlphaFoldDB" id="A0A0A9BZD3"/>
<evidence type="ECO:0000313" key="1">
    <source>
        <dbReference type="EMBL" id="JAD64592.1"/>
    </source>
</evidence>
<reference evidence="1" key="2">
    <citation type="journal article" date="2015" name="Data Brief">
        <title>Shoot transcriptome of the giant reed, Arundo donax.</title>
        <authorList>
            <person name="Barrero R.A."/>
            <person name="Guerrero F.D."/>
            <person name="Moolhuijzen P."/>
            <person name="Goolsby J.A."/>
            <person name="Tidwell J."/>
            <person name="Bellgard S.E."/>
            <person name="Bellgard M.I."/>
        </authorList>
    </citation>
    <scope>NUCLEOTIDE SEQUENCE</scope>
    <source>
        <tissue evidence="1">Shoot tissue taken approximately 20 cm above the soil surface</tissue>
    </source>
</reference>
<reference evidence="1" key="1">
    <citation type="submission" date="2014-09" db="EMBL/GenBank/DDBJ databases">
        <authorList>
            <person name="Magalhaes I.L.F."/>
            <person name="Oliveira U."/>
            <person name="Santos F.R."/>
            <person name="Vidigal T.H.D.A."/>
            <person name="Brescovit A.D."/>
            <person name="Santos A.J."/>
        </authorList>
    </citation>
    <scope>NUCLEOTIDE SEQUENCE</scope>
    <source>
        <tissue evidence="1">Shoot tissue taken approximately 20 cm above the soil surface</tissue>
    </source>
</reference>
<organism evidence="1">
    <name type="scientific">Arundo donax</name>
    <name type="common">Giant reed</name>
    <name type="synonym">Donax arundinaceus</name>
    <dbReference type="NCBI Taxonomy" id="35708"/>
    <lineage>
        <taxon>Eukaryota</taxon>
        <taxon>Viridiplantae</taxon>
        <taxon>Streptophyta</taxon>
        <taxon>Embryophyta</taxon>
        <taxon>Tracheophyta</taxon>
        <taxon>Spermatophyta</taxon>
        <taxon>Magnoliopsida</taxon>
        <taxon>Liliopsida</taxon>
        <taxon>Poales</taxon>
        <taxon>Poaceae</taxon>
        <taxon>PACMAD clade</taxon>
        <taxon>Arundinoideae</taxon>
        <taxon>Arundineae</taxon>
        <taxon>Arundo</taxon>
    </lineage>
</organism>
<dbReference type="EMBL" id="GBRH01233303">
    <property type="protein sequence ID" value="JAD64592.1"/>
    <property type="molecule type" value="Transcribed_RNA"/>
</dbReference>
<protein>
    <submittedName>
        <fullName evidence="1">Uncharacterized protein</fullName>
    </submittedName>
</protein>
<accession>A0A0A9BZD3</accession>
<sequence length="17" mass="2125">MPFLFAVMLFWLIHLFV</sequence>